<keyword evidence="1" id="KW-1133">Transmembrane helix</keyword>
<accession>A0A2N3J9Z5</accession>
<feature type="transmembrane region" description="Helical" evidence="1">
    <location>
        <begin position="49"/>
        <end position="67"/>
    </location>
</feature>
<reference evidence="2 3" key="1">
    <citation type="journal article" date="2017" name="Front. Microbiol.">
        <title>Strong Genomic and Phenotypic Heterogeneity in the Aeromonas sobria Species Complex.</title>
        <authorList>
            <person name="Gauthier J."/>
            <person name="Vincent A.T."/>
            <person name="Charette S.J."/>
            <person name="Derome N."/>
        </authorList>
    </citation>
    <scope>NUCLEOTIDE SEQUENCE [LARGE SCALE GENOMIC DNA]</scope>
    <source>
        <strain evidence="2 3">TM18</strain>
    </source>
</reference>
<evidence type="ECO:0000313" key="2">
    <source>
        <dbReference type="EMBL" id="PKQ83402.1"/>
    </source>
</evidence>
<name>A0A2N3J9Z5_AERSO</name>
<keyword evidence="1" id="KW-0472">Membrane</keyword>
<dbReference type="Pfam" id="PF05982">
    <property type="entry name" value="Sbt_1"/>
    <property type="match status" value="1"/>
</dbReference>
<evidence type="ECO:0000256" key="1">
    <source>
        <dbReference type="SAM" id="Phobius"/>
    </source>
</evidence>
<dbReference type="EMBL" id="NQMM01000001">
    <property type="protein sequence ID" value="PKQ83402.1"/>
    <property type="molecule type" value="Genomic_DNA"/>
</dbReference>
<keyword evidence="1" id="KW-0812">Transmembrane</keyword>
<feature type="transmembrane region" description="Helical" evidence="1">
    <location>
        <begin position="235"/>
        <end position="254"/>
    </location>
</feature>
<feature type="transmembrane region" description="Helical" evidence="1">
    <location>
        <begin position="204"/>
        <end position="223"/>
    </location>
</feature>
<feature type="transmembrane region" description="Helical" evidence="1">
    <location>
        <begin position="327"/>
        <end position="348"/>
    </location>
</feature>
<dbReference type="PANTHER" id="PTHR40400:SF1">
    <property type="entry name" value="SLR1512 PROTEIN"/>
    <property type="match status" value="1"/>
</dbReference>
<feature type="transmembrane region" description="Helical" evidence="1">
    <location>
        <begin position="266"/>
        <end position="290"/>
    </location>
</feature>
<dbReference type="InterPro" id="IPR010293">
    <property type="entry name" value="Sbt_1"/>
</dbReference>
<feature type="transmembrane region" description="Helical" evidence="1">
    <location>
        <begin position="76"/>
        <end position="97"/>
    </location>
</feature>
<dbReference type="AlphaFoldDB" id="A0A2N3J9Z5"/>
<proteinExistence type="predicted"/>
<dbReference type="PANTHER" id="PTHR40400">
    <property type="entry name" value="SLR1512 PROTEIN"/>
    <property type="match status" value="1"/>
</dbReference>
<feature type="transmembrane region" description="Helical" evidence="1">
    <location>
        <begin position="141"/>
        <end position="159"/>
    </location>
</feature>
<keyword evidence="3" id="KW-1185">Reference proteome</keyword>
<feature type="transmembrane region" description="Helical" evidence="1">
    <location>
        <begin position="109"/>
        <end position="129"/>
    </location>
</feature>
<dbReference type="Proteomes" id="UP000233467">
    <property type="component" value="Unassembled WGS sequence"/>
</dbReference>
<gene>
    <name evidence="2" type="ORF">CJP16_00570</name>
</gene>
<sequence length="357" mass="38141">MPEVVELFVVEHAVPYQFLPNNHQSESDFIETSRALACNHYLHANPRAIMLDVVVLFFLFGLLAGLVRSELKLPPALYDTLSLFLLLAIGLKGGVGLAQQPLLPLLPQLALVILLGVVQTLAGFALLRIKMNRVDAAATAAHYGSVSVATFAVGVNWLTERGISFESQLSIFLAVMEIPAILVGIVLARGVSRQTQWRMLAHETFLGKGVTLLIGGMAIGYLAGPDGVAPLKPLFVDLFKGALALFLLEMGLIVARQCQDLRKHGFFLLGFALLMPLASALLGLAVGQIIGLSLGGLTLLATLAASASYIAVPATLRIALPQANPGLSLSAVLGVTFPFNIMLGIPLYHSWAHHFTE</sequence>
<protein>
    <submittedName>
        <fullName evidence="2">Sodium-dependent bicarbonate transport family permease</fullName>
    </submittedName>
</protein>
<organism evidence="2 3">
    <name type="scientific">Aeromonas sobria</name>
    <dbReference type="NCBI Taxonomy" id="646"/>
    <lineage>
        <taxon>Bacteria</taxon>
        <taxon>Pseudomonadati</taxon>
        <taxon>Pseudomonadota</taxon>
        <taxon>Gammaproteobacteria</taxon>
        <taxon>Aeromonadales</taxon>
        <taxon>Aeromonadaceae</taxon>
        <taxon>Aeromonas</taxon>
    </lineage>
</organism>
<feature type="transmembrane region" description="Helical" evidence="1">
    <location>
        <begin position="171"/>
        <end position="192"/>
    </location>
</feature>
<evidence type="ECO:0000313" key="3">
    <source>
        <dbReference type="Proteomes" id="UP000233467"/>
    </source>
</evidence>
<comment type="caution">
    <text evidence="2">The sequence shown here is derived from an EMBL/GenBank/DDBJ whole genome shotgun (WGS) entry which is preliminary data.</text>
</comment>
<feature type="transmembrane region" description="Helical" evidence="1">
    <location>
        <begin position="296"/>
        <end position="320"/>
    </location>
</feature>